<protein>
    <recommendedName>
        <fullName evidence="2">Virulence-associated protein E-like domain-containing protein</fullName>
    </recommendedName>
</protein>
<sequence length="823" mass="91732">MTDDKPAVPQSPVPAWDKIPAELAQRQQWVLWRFEWDEKRSAWLKVPYYVGGGRRSGDQGSDRDRQRLATLPVVRTAFQRKEGLPDAWSGIGFGFLPGDGLIGIDLDKHVDPETGAMSDRCKKIIAAFNTFTEISPSGTGVHLYLQGHTHTAKDNGIGVEMFCEKQYFTVTGKHVDGTPLEVVAADDAAIRRMHVTIQEAKDKRAAAAQPAQPAQRAAGGGESSGGNDFAKVNAAAMAALHTWVPALFGGRERATSEGYRITSKALGRDLQEDLSIHAREGIMDWGVADMGDKRQGKRSPIDLVMEWGPGTSKAVDALKWLAGKVGVQLEQQPPRANQQATAGGGGSTPPPADPPAQATGDGGGDEKPKKKGKKRSHDESLDALYDRLVTGKNGLMDCRPNVMYCMQLDPELAGLARYNTFTMQLDRSREAPWGREAGVWEEEDDMMLGEYLLRVHGLNIAAKSTLRDGVQMAARLDKYNPIEDLIRAEEWDKTPRLEHWLTKVYGIEERPYTRLIGKCFMMGLVNRAINPGCKFDYMLILKGEQGLKKSSAFRALAYPYFTDNAIKVGDKDSQLAQQMAWLVESAELESMNKADATAIKQYLSAQEDWFRPPYGAQMIKAKRHFVNVGTTNADAFLRDATGDRRFWPLEIHQVNPDVLVEMRGQLLAEALHRLNEGERYWPDREEEKTLIFPEQEPFKRSDPWEDLLDTFVNGVEGLHVNDPAPKHREFFSRIELYQVLQIKPDRVDNAGQMDTRISNAMKALGFRVQRETTGKRRRGFLRVPKEDISTVQVPAQAQPGAQQEAPEWPYDLDAAGGADDLPI</sequence>
<evidence type="ECO:0000313" key="3">
    <source>
        <dbReference type="EMBL" id="AIJ45550.1"/>
    </source>
</evidence>
<gene>
    <name evidence="3" type="ORF">O987_07030</name>
</gene>
<dbReference type="PANTHER" id="PTHR34985:SF1">
    <property type="entry name" value="SLR0554 PROTEIN"/>
    <property type="match status" value="1"/>
</dbReference>
<name>A0A076PPE7_COMTE</name>
<feature type="region of interest" description="Disordered" evidence="1">
    <location>
        <begin position="792"/>
        <end position="823"/>
    </location>
</feature>
<reference evidence="3 4" key="1">
    <citation type="journal article" date="2014" name="Genome Announc.">
        <title>Complete Genome Sequence of Polychlorinated Biphenyl Degrader Comamonas testosteroni TK102 (NBRC 109938).</title>
        <authorList>
            <person name="Fukuda K."/>
            <person name="Hosoyama A."/>
            <person name="Tsuchikane K."/>
            <person name="Ohji S."/>
            <person name="Yamazoe A."/>
            <person name="Fujita N."/>
            <person name="Shintani M."/>
            <person name="Kimbara K."/>
        </authorList>
    </citation>
    <scope>NUCLEOTIDE SEQUENCE [LARGE SCALE GENOMIC DNA]</scope>
    <source>
        <strain evidence="3">TK102</strain>
    </source>
</reference>
<feature type="region of interest" description="Disordered" evidence="1">
    <location>
        <begin position="201"/>
        <end position="225"/>
    </location>
</feature>
<dbReference type="Pfam" id="PF05272">
    <property type="entry name" value="VapE-like_dom"/>
    <property type="match status" value="1"/>
</dbReference>
<feature type="compositionally biased region" description="Low complexity" evidence="1">
    <location>
        <begin position="794"/>
        <end position="823"/>
    </location>
</feature>
<dbReference type="RefSeq" id="WP_080731456.1">
    <property type="nucleotide sequence ID" value="NZ_CP006704.1"/>
</dbReference>
<dbReference type="EMBL" id="CP006704">
    <property type="protein sequence ID" value="AIJ45550.1"/>
    <property type="molecule type" value="Genomic_DNA"/>
</dbReference>
<dbReference type="Proteomes" id="UP000028782">
    <property type="component" value="Chromosome"/>
</dbReference>
<dbReference type="AlphaFoldDB" id="A0A076PPE7"/>
<proteinExistence type="predicted"/>
<evidence type="ECO:0000256" key="1">
    <source>
        <dbReference type="SAM" id="MobiDB-lite"/>
    </source>
</evidence>
<evidence type="ECO:0000259" key="2">
    <source>
        <dbReference type="Pfam" id="PF05272"/>
    </source>
</evidence>
<dbReference type="HOGENOM" id="CLU_386226_0_0_4"/>
<dbReference type="PANTHER" id="PTHR34985">
    <property type="entry name" value="SLR0554 PROTEIN"/>
    <property type="match status" value="1"/>
</dbReference>
<dbReference type="KEGG" id="ctes:O987_07030"/>
<feature type="domain" description="Virulence-associated protein E-like" evidence="2">
    <location>
        <begin position="488"/>
        <end position="690"/>
    </location>
</feature>
<organism evidence="3 4">
    <name type="scientific">Comamonas testosteroni TK102</name>
    <dbReference type="NCBI Taxonomy" id="1392005"/>
    <lineage>
        <taxon>Bacteria</taxon>
        <taxon>Pseudomonadati</taxon>
        <taxon>Pseudomonadota</taxon>
        <taxon>Betaproteobacteria</taxon>
        <taxon>Burkholderiales</taxon>
        <taxon>Comamonadaceae</taxon>
        <taxon>Comamonas</taxon>
    </lineage>
</organism>
<accession>A0A076PPE7</accession>
<feature type="region of interest" description="Disordered" evidence="1">
    <location>
        <begin position="329"/>
        <end position="379"/>
    </location>
</feature>
<evidence type="ECO:0000313" key="4">
    <source>
        <dbReference type="Proteomes" id="UP000028782"/>
    </source>
</evidence>
<feature type="compositionally biased region" description="Low complexity" evidence="1">
    <location>
        <begin position="206"/>
        <end position="217"/>
    </location>
</feature>
<dbReference type="InterPro" id="IPR007936">
    <property type="entry name" value="VapE-like_dom"/>
</dbReference>